<protein>
    <submittedName>
        <fullName evidence="2">Uncharacterized protein</fullName>
    </submittedName>
</protein>
<evidence type="ECO:0000313" key="3">
    <source>
        <dbReference type="Proteomes" id="UP000006919"/>
    </source>
</evidence>
<dbReference type="KEGG" id="ral:Rumal_3885"/>
<gene>
    <name evidence="2" type="ordered locus">Rumal_3885</name>
</gene>
<name>E6UKW3_RUMA7</name>
<geneLocation type="plasmid" evidence="2 3">
    <name>pRUMAL02</name>
</geneLocation>
<feature type="transmembrane region" description="Helical" evidence="1">
    <location>
        <begin position="275"/>
        <end position="303"/>
    </location>
</feature>
<evidence type="ECO:0000313" key="2">
    <source>
        <dbReference type="EMBL" id="ADU24309.1"/>
    </source>
</evidence>
<evidence type="ECO:0000256" key="1">
    <source>
        <dbReference type="SAM" id="Phobius"/>
    </source>
</evidence>
<keyword evidence="1" id="KW-0472">Membrane</keyword>
<keyword evidence="1" id="KW-0812">Transmembrane</keyword>
<dbReference type="Proteomes" id="UP000006919">
    <property type="component" value="Plasmid pRUMAL02"/>
</dbReference>
<keyword evidence="2" id="KW-0614">Plasmid</keyword>
<dbReference type="HOGENOM" id="CLU_481352_0_0_9"/>
<dbReference type="RefSeq" id="WP_013483849.1">
    <property type="nucleotide sequence ID" value="NC_014825.1"/>
</dbReference>
<dbReference type="OrthoDB" id="1817841at2"/>
<organism evidence="2 3">
    <name type="scientific">Ruminococcus albus (strain ATCC 27210 / DSM 20455 / JCM 14654 / NCDO 2250 / 7)</name>
    <dbReference type="NCBI Taxonomy" id="697329"/>
    <lineage>
        <taxon>Bacteria</taxon>
        <taxon>Bacillati</taxon>
        <taxon>Bacillota</taxon>
        <taxon>Clostridia</taxon>
        <taxon>Eubacteriales</taxon>
        <taxon>Oscillospiraceae</taxon>
        <taxon>Ruminococcus</taxon>
    </lineage>
</organism>
<proteinExistence type="predicted"/>
<dbReference type="AlphaFoldDB" id="E6UKW3"/>
<reference evidence="3" key="1">
    <citation type="journal article" date="2011" name="J. Bacteriol.">
        <title>Complete genome of the cellulolytic ruminal bacterium Ruminococcus albus 7.</title>
        <authorList>
            <person name="Suen G."/>
            <person name="Stevenson D.M."/>
            <person name="Bruce D.C."/>
            <person name="Chertkov O."/>
            <person name="Copeland A."/>
            <person name="Cheng J.F."/>
            <person name="Detter C."/>
            <person name="Detter J.C."/>
            <person name="Goodwin L.A."/>
            <person name="Han C.S."/>
            <person name="Hauser L.J."/>
            <person name="Ivanova N.N."/>
            <person name="Kyrpides N.C."/>
            <person name="Land M.L."/>
            <person name="Lapidus A."/>
            <person name="Lucas S."/>
            <person name="Ovchinnikova G."/>
            <person name="Pitluck S."/>
            <person name="Tapia R."/>
            <person name="Woyke T."/>
            <person name="Boyum J."/>
            <person name="Mead D."/>
            <person name="Weimer P.J."/>
        </authorList>
    </citation>
    <scope>NUCLEOTIDE SEQUENCE [LARGE SCALE GENOMIC DNA]</scope>
    <source>
        <strain evidence="3">ATCC 27210 / DSM 20455 / JCM 14654 / NCDO 2250 / 7</strain>
        <plasmid evidence="3">pRUMAL02</plasmid>
    </source>
</reference>
<dbReference type="EMBL" id="CP002405">
    <property type="protein sequence ID" value="ADU24309.1"/>
    <property type="molecule type" value="Genomic_DNA"/>
</dbReference>
<sequence>MRDGIETKKSTVGVANRYHIKSVKHGNIQTAWGGKDLVLKNPNVNREERLRQLRDIDRRKDYFKSRKMKLARKKYITAKGEEESPNNITTVQSTLEAAGGVIQSGGAIRTAVGGTRNTVGRIQTAVRNGVRVGSVKDVGKTFSSIGTAAKGAVSNAVREGGKSLLQTKIDKSTTTDTGTEAVKQGLTDVRYIENAGRGIYNAAQGGIKTARNIKETPKAVKQDVQKIRKIRENIIRKNHAKRAAKSGAKAGGKAAGEVVKKSASVIGKLITSKGFIVVALGALLILLCVNLLSGFLSMIITAISSMFSWMDPKDPNVDKTIFLQGYHEQVQAIEAAKQTELDGVFTYTPEYRYDGSEITSLNQYGSTSISVDENGVIAAAALIEYKNGNDNISDETIADVIEKFYEYWQDTETGYCPNCDCMKDEDTELTAANGDFYVSNTAYIASSNEYAVSFRGTCYEHTSSVWTDLTIATTDGGTITGSCDAGVSGSDWEVTYNIDSDGFNKIDWDDITIKTTTVYCDNPDHTIYKGEVTNYDVETALGKFGFTEDETNLFWTYYYALEQGGI</sequence>
<keyword evidence="1" id="KW-1133">Transmembrane helix</keyword>
<accession>E6UKW3</accession>